<gene>
    <name evidence="1" type="ORF">DLM75_14695</name>
</gene>
<organism evidence="1 2">
    <name type="scientific">Leptospira stimsonii</name>
    <dbReference type="NCBI Taxonomy" id="2202203"/>
    <lineage>
        <taxon>Bacteria</taxon>
        <taxon>Pseudomonadati</taxon>
        <taxon>Spirochaetota</taxon>
        <taxon>Spirochaetia</taxon>
        <taxon>Leptospirales</taxon>
        <taxon>Leptospiraceae</taxon>
        <taxon>Leptospira</taxon>
    </lineage>
</organism>
<evidence type="ECO:0000313" key="1">
    <source>
        <dbReference type="EMBL" id="RHX89107.1"/>
    </source>
</evidence>
<comment type="caution">
    <text evidence="1">The sequence shown here is derived from an EMBL/GenBank/DDBJ whole genome shotgun (WGS) entry which is preliminary data.</text>
</comment>
<name>A0A396Z6A7_9LEPT</name>
<dbReference type="EMBL" id="QHCT01000004">
    <property type="protein sequence ID" value="RHX89107.1"/>
    <property type="molecule type" value="Genomic_DNA"/>
</dbReference>
<sequence>MKPGSSRKMKFCSICIRILLRFRNSNWQRIHLKIPIRKMEKRIVACIKSATFRIVVISLFERLKKVLKNSGRYHIVLDTLLERDITRITGYKCWQKERR</sequence>
<protein>
    <submittedName>
        <fullName evidence="1">Uncharacterized protein</fullName>
    </submittedName>
</protein>
<evidence type="ECO:0000313" key="2">
    <source>
        <dbReference type="Proteomes" id="UP000265798"/>
    </source>
</evidence>
<dbReference type="Proteomes" id="UP000265798">
    <property type="component" value="Unassembled WGS sequence"/>
</dbReference>
<accession>A0A396Z6A7</accession>
<dbReference type="AlphaFoldDB" id="A0A396Z6A7"/>
<reference evidence="2" key="1">
    <citation type="submission" date="2018-05" db="EMBL/GenBank/DDBJ databases">
        <title>Leptospira yasudae sp. nov. and Leptospira stimsonii sp. nov., two pathogenic species of the genus Leptospira isolated from environmental sources.</title>
        <authorList>
            <person name="Casanovas-Massana A."/>
            <person name="Hamond C."/>
            <person name="Santos L.A."/>
            <person name="Hacker K.P."/>
            <person name="Balassiano I."/>
            <person name="Medeiros M.A."/>
            <person name="Reis M.G."/>
            <person name="Ko A.I."/>
            <person name="Wunder E.A."/>
        </authorList>
    </citation>
    <scope>NUCLEOTIDE SEQUENCE [LARGE SCALE GENOMIC DNA]</scope>
    <source>
        <strain evidence="2">Yale</strain>
    </source>
</reference>
<proteinExistence type="predicted"/>